<dbReference type="OrthoDB" id="9803968at2"/>
<dbReference type="Pfam" id="PF00501">
    <property type="entry name" value="AMP-binding"/>
    <property type="match status" value="1"/>
</dbReference>
<name>A0A2P7QWH2_9SPHN</name>
<keyword evidence="2" id="KW-0436">Ligase</keyword>
<dbReference type="EMBL" id="PXYI01000002">
    <property type="protein sequence ID" value="PSJ42315.1"/>
    <property type="molecule type" value="Genomic_DNA"/>
</dbReference>
<evidence type="ECO:0000259" key="6">
    <source>
        <dbReference type="Pfam" id="PF00501"/>
    </source>
</evidence>
<proteinExistence type="inferred from homology"/>
<dbReference type="FunFam" id="3.30.300.30:FF:000008">
    <property type="entry name" value="2,3-dihydroxybenzoate-AMP ligase"/>
    <property type="match status" value="1"/>
</dbReference>
<evidence type="ECO:0000256" key="2">
    <source>
        <dbReference type="ARBA" id="ARBA00022598"/>
    </source>
</evidence>
<evidence type="ECO:0000256" key="4">
    <source>
        <dbReference type="ARBA" id="ARBA00066616"/>
    </source>
</evidence>
<dbReference type="Proteomes" id="UP000241167">
    <property type="component" value="Unassembled WGS sequence"/>
</dbReference>
<comment type="catalytic activity">
    <reaction evidence="3">
        <text>3-(methylsulfanyl)propanoate + ATP + CoA = 3-(methylsulfanyl)propanoyl-CoA + AMP + diphosphate</text>
        <dbReference type="Rhea" id="RHEA:43052"/>
        <dbReference type="ChEBI" id="CHEBI:30616"/>
        <dbReference type="ChEBI" id="CHEBI:33019"/>
        <dbReference type="ChEBI" id="CHEBI:49016"/>
        <dbReference type="ChEBI" id="CHEBI:57287"/>
        <dbReference type="ChEBI" id="CHEBI:82815"/>
        <dbReference type="ChEBI" id="CHEBI:456215"/>
        <dbReference type="EC" id="6.2.1.44"/>
    </reaction>
    <physiologicalReaction direction="left-to-right" evidence="3">
        <dbReference type="Rhea" id="RHEA:43053"/>
    </physiologicalReaction>
</comment>
<evidence type="ECO:0000256" key="3">
    <source>
        <dbReference type="ARBA" id="ARBA00051915"/>
    </source>
</evidence>
<dbReference type="InterPro" id="IPR025110">
    <property type="entry name" value="AMP-bd_C"/>
</dbReference>
<feature type="domain" description="AMP-binding enzyme C-terminal" evidence="7">
    <location>
        <begin position="407"/>
        <end position="482"/>
    </location>
</feature>
<dbReference type="Gene3D" id="3.40.50.12780">
    <property type="entry name" value="N-terminal domain of ligase-like"/>
    <property type="match status" value="1"/>
</dbReference>
<dbReference type="InterPro" id="IPR045851">
    <property type="entry name" value="AMP-bd_C_sf"/>
</dbReference>
<evidence type="ECO:0000313" key="9">
    <source>
        <dbReference type="Proteomes" id="UP000241167"/>
    </source>
</evidence>
<dbReference type="SUPFAM" id="SSF56801">
    <property type="entry name" value="Acetyl-CoA synthetase-like"/>
    <property type="match status" value="1"/>
</dbReference>
<evidence type="ECO:0000313" key="8">
    <source>
        <dbReference type="EMBL" id="PSJ42315.1"/>
    </source>
</evidence>
<dbReference type="PANTHER" id="PTHR43767:SF1">
    <property type="entry name" value="NONRIBOSOMAL PEPTIDE SYNTHASE PES1 (EUROFUNG)-RELATED"/>
    <property type="match status" value="1"/>
</dbReference>
<comment type="caution">
    <text evidence="8">The sequence shown here is derived from an EMBL/GenBank/DDBJ whole genome shotgun (WGS) entry which is preliminary data.</text>
</comment>
<feature type="domain" description="AMP-dependent synthetase/ligase" evidence="6">
    <location>
        <begin position="10"/>
        <end position="356"/>
    </location>
</feature>
<dbReference type="Pfam" id="PF13193">
    <property type="entry name" value="AMP-binding_C"/>
    <property type="match status" value="1"/>
</dbReference>
<dbReference type="AlphaFoldDB" id="A0A2P7QWH2"/>
<dbReference type="PROSITE" id="PS00455">
    <property type="entry name" value="AMP_BINDING"/>
    <property type="match status" value="1"/>
</dbReference>
<dbReference type="InterPro" id="IPR050237">
    <property type="entry name" value="ATP-dep_AMP-bd_enzyme"/>
</dbReference>
<comment type="similarity">
    <text evidence="1">Belongs to the ATP-dependent AMP-binding enzyme family.</text>
</comment>
<dbReference type="EC" id="6.2.1.44" evidence="4"/>
<evidence type="ECO:0000259" key="7">
    <source>
        <dbReference type="Pfam" id="PF13193"/>
    </source>
</evidence>
<evidence type="ECO:0000256" key="5">
    <source>
        <dbReference type="ARBA" id="ARBA00067668"/>
    </source>
</evidence>
<protein>
    <recommendedName>
        <fullName evidence="5">3-methylmercaptopropionyl-CoA ligase</fullName>
        <ecNumber evidence="4">6.2.1.44</ecNumber>
    </recommendedName>
</protein>
<dbReference type="PANTHER" id="PTHR43767">
    <property type="entry name" value="LONG-CHAIN-FATTY-ACID--COA LIGASE"/>
    <property type="match status" value="1"/>
</dbReference>
<reference evidence="8 9" key="1">
    <citation type="submission" date="2018-03" db="EMBL/GenBank/DDBJ databases">
        <title>The draft genome of Sphingosinicella sp. GL-C-18.</title>
        <authorList>
            <person name="Liu L."/>
            <person name="Li L."/>
            <person name="Liang L."/>
            <person name="Zhang X."/>
            <person name="Wang T."/>
        </authorList>
    </citation>
    <scope>NUCLEOTIDE SEQUENCE [LARGE SCALE GENOMIC DNA]</scope>
    <source>
        <strain evidence="8 9">GL-C-18</strain>
    </source>
</reference>
<evidence type="ECO:0000256" key="1">
    <source>
        <dbReference type="ARBA" id="ARBA00006432"/>
    </source>
</evidence>
<accession>A0A2P7QWH2</accession>
<dbReference type="Gene3D" id="3.30.300.30">
    <property type="match status" value="1"/>
</dbReference>
<dbReference type="InterPro" id="IPR000873">
    <property type="entry name" value="AMP-dep_synth/lig_dom"/>
</dbReference>
<dbReference type="InterPro" id="IPR042099">
    <property type="entry name" value="ANL_N_sf"/>
</dbReference>
<keyword evidence="9" id="KW-1185">Reference proteome</keyword>
<gene>
    <name evidence="8" type="ORF">C7I55_07160</name>
</gene>
<sequence>MPVPDFVRLHARARPDAVALASAGGGAEFTYRALDSAIASAVTFLRKAGVTRGERVAALARNCSETVILQLACARAGAILAPLNWRLAPAELCALIEDCDPVLLVGDDMLDCLATSAVPKMAMAEVAAAIAAEAPAPFEAGDADLPSLMLYTSGTSGKPKGVLLTERNLFATAANFAVLGEVGPNSAFLVDSPMFHVIGMVTNVRPTLMMGGRIVVSSGFDPATTLARLGDPDLAISHYFCVPQMAEMLRAAPGFDPDRLRGLKAVFTGGAPHPAARIREWLADGIPIVDGYGMTEAGTVLGMPLDPAIIDRKAGSAGLLGATIERRVAAADGSDCAPGEVGELLLRGPNVCAGYWRNPAETAKAFTPEGFFRTGDLVREDEDGFFTLVDRKKEMFISGGENVYPAEIEAVLAGHPSIAQAAVLGVPDARWGEVGHAFVLLHRGAEPDEQAILAACGERLARYKLPKKIHFVADLPRTGSGKVIKSALRALLGE</sequence>
<organism evidence="8 9">
    <name type="scientific">Allosphingosinicella deserti</name>
    <dbReference type="NCBI Taxonomy" id="2116704"/>
    <lineage>
        <taxon>Bacteria</taxon>
        <taxon>Pseudomonadati</taxon>
        <taxon>Pseudomonadota</taxon>
        <taxon>Alphaproteobacteria</taxon>
        <taxon>Sphingomonadales</taxon>
        <taxon>Sphingomonadaceae</taxon>
        <taxon>Allosphingosinicella</taxon>
    </lineage>
</organism>
<dbReference type="GO" id="GO:0016878">
    <property type="term" value="F:acid-thiol ligase activity"/>
    <property type="evidence" value="ECO:0007669"/>
    <property type="project" value="UniProtKB-ARBA"/>
</dbReference>
<dbReference type="InterPro" id="IPR020845">
    <property type="entry name" value="AMP-binding_CS"/>
</dbReference>